<dbReference type="Proteomes" id="UP000001522">
    <property type="component" value="Chromosome"/>
</dbReference>
<evidence type="ECO:0000313" key="3">
    <source>
        <dbReference type="EMBL" id="CBG39544.1"/>
    </source>
</evidence>
<dbReference type="Pfam" id="PF15436">
    <property type="entry name" value="PGBA_N"/>
    <property type="match status" value="1"/>
</dbReference>
<dbReference type="EMBL" id="FN555004">
    <property type="protein sequence ID" value="CBG39544.1"/>
    <property type="molecule type" value="Genomic_DNA"/>
</dbReference>
<keyword evidence="4" id="KW-1185">Reference proteome</keyword>
<gene>
    <name evidence="3" type="ordered locus">HMU02820</name>
</gene>
<proteinExistence type="predicted"/>
<feature type="region of interest" description="Disordered" evidence="1">
    <location>
        <begin position="259"/>
        <end position="315"/>
    </location>
</feature>
<dbReference type="AlphaFoldDB" id="D3UGC3"/>
<evidence type="ECO:0000313" key="4">
    <source>
        <dbReference type="Proteomes" id="UP000001522"/>
    </source>
</evidence>
<sequence>MRIFTFLCFLLGVLQASLQDEVRTKVIKVNPAADEVVFQAQGLQVGESGWVKIQVKNFAAIIKGLTITAVKGDQVTAKYHVFEVLKQKYLPDFTSIPKVGDEVVFHNLNGKAFLVTPTLETYEAIKDAHQEVKFLSPDLLTGYLLAYGGHDPTKKFFHQACDTYAVGLLYIVNENALDVLDCQSFAILQSEKMDTSSIKETKFPFYSRIDEIKTGTFANLFGSKKSKYYFPYFTNLVHPERDYQTMMVAVRKEMEAKEKIKQEEEKKKRAQEEWQEKEEKERKKQQEKEEKERKKQEERLKKEQREGPKSRDAAS</sequence>
<protein>
    <submittedName>
        <fullName evidence="3">Putative plasminogen-binding protein</fullName>
    </submittedName>
</protein>
<evidence type="ECO:0000259" key="2">
    <source>
        <dbReference type="Pfam" id="PF15436"/>
    </source>
</evidence>
<reference evidence="3 4" key="1">
    <citation type="journal article" date="2010" name="BMC Genomics">
        <title>Comparative genomics and proteomics of Helicobacter mustelae, an ulcerogenic and carcinogenic gastric pathogen.</title>
        <authorList>
            <person name="O'Toole P.W."/>
            <person name="Snelling W.J."/>
            <person name="Canchaya C."/>
            <person name="Forde B.M."/>
            <person name="Hardie K.R."/>
            <person name="Josenhans C."/>
            <person name="Graham R.L.J."/>
            <person name="McMullan G."/>
            <person name="Parkhill J."/>
            <person name="Belda E."/>
            <person name="Bentley S.D."/>
        </authorList>
    </citation>
    <scope>NUCLEOTIDE SEQUENCE [LARGE SCALE GENOMIC DNA]</scope>
    <source>
        <strain evidence="4">ATCC 43772 / LMG 18044 / NCTC 12198 / 12198</strain>
    </source>
</reference>
<dbReference type="InterPro" id="IPR029276">
    <property type="entry name" value="PgbA_N"/>
</dbReference>
<dbReference type="RefSeq" id="WP_013022637.1">
    <property type="nucleotide sequence ID" value="NC_013949.1"/>
</dbReference>
<dbReference type="KEGG" id="hms:HMU02820"/>
<evidence type="ECO:0000256" key="1">
    <source>
        <dbReference type="SAM" id="MobiDB-lite"/>
    </source>
</evidence>
<accession>D3UGC3</accession>
<dbReference type="STRING" id="679897.HMU02820"/>
<feature type="domain" description="Plasminogen-binding protein PgbA N-terminal" evidence="2">
    <location>
        <begin position="22"/>
        <end position="237"/>
    </location>
</feature>
<organism evidence="3 4">
    <name type="scientific">Helicobacter mustelae (strain ATCC 43772 / CCUG 25715 / CIP 103759 / LMG 18044 / NCTC 12198 / R85-136P)</name>
    <name type="common">Campylobacter mustelae</name>
    <dbReference type="NCBI Taxonomy" id="679897"/>
    <lineage>
        <taxon>Bacteria</taxon>
        <taxon>Pseudomonadati</taxon>
        <taxon>Campylobacterota</taxon>
        <taxon>Epsilonproteobacteria</taxon>
        <taxon>Campylobacterales</taxon>
        <taxon>Helicobacteraceae</taxon>
        <taxon>Helicobacter</taxon>
    </lineage>
</organism>
<name>D3UGC3_HELM1</name>
<dbReference type="HOGENOM" id="CLU_076567_1_0_7"/>